<gene>
    <name evidence="1" type="ORF">MNBD_ALPHA11-1996</name>
</gene>
<proteinExistence type="predicted"/>
<accession>A0A3B0TWN3</accession>
<dbReference type="InterPro" id="IPR003719">
    <property type="entry name" value="Phenazine_PhzF-like"/>
</dbReference>
<dbReference type="SUPFAM" id="SSF54506">
    <property type="entry name" value="Diaminopimelate epimerase-like"/>
    <property type="match status" value="1"/>
</dbReference>
<dbReference type="PIRSF" id="PIRSF016184">
    <property type="entry name" value="PhzC_PhzF"/>
    <property type="match status" value="1"/>
</dbReference>
<dbReference type="PANTHER" id="PTHR13774:SF32">
    <property type="entry name" value="ANTISENSE-ENHANCING SEQUENCE 1"/>
    <property type="match status" value="1"/>
</dbReference>
<reference evidence="1" key="1">
    <citation type="submission" date="2018-06" db="EMBL/GenBank/DDBJ databases">
        <authorList>
            <person name="Zhirakovskaya E."/>
        </authorList>
    </citation>
    <scope>NUCLEOTIDE SEQUENCE</scope>
</reference>
<dbReference type="Gene3D" id="3.10.310.10">
    <property type="entry name" value="Diaminopimelate Epimerase, Chain A, domain 1"/>
    <property type="match status" value="2"/>
</dbReference>
<dbReference type="PANTHER" id="PTHR13774">
    <property type="entry name" value="PHENAZINE BIOSYNTHESIS PROTEIN"/>
    <property type="match status" value="1"/>
</dbReference>
<name>A0A3B0TWN3_9ZZZZ</name>
<sequence length="301" mass="33212">MQLNYHILDVFTQTQMQGNPLAVVLKADHLKTWMMQKIANEFYLSETIFLSEPKAGRNTAGVRIFTPETELPFAGHPLIGAAVLLGLTSRSSAIRLEAQIGVVTCVMDRINRRCGQARFRLSELPKKVRDAPDRDKIAHTLGLKSEQIGFCDFAPSCYSAGVEYVLVPVQNSEALSSIELEKRKWSEVYGADDVAIYVFCPSENNSETDFCARMFDLTLPRIEDPATGSAAAALIGLIADTAKETSLQKSYFVEQGVDMGRPSLMEMQVRKENDVLIHAGIGGKAVLVGNGVLDLEWHDML</sequence>
<dbReference type="Pfam" id="PF02567">
    <property type="entry name" value="PhzC-PhzF"/>
    <property type="match status" value="1"/>
</dbReference>
<organism evidence="1">
    <name type="scientific">hydrothermal vent metagenome</name>
    <dbReference type="NCBI Taxonomy" id="652676"/>
    <lineage>
        <taxon>unclassified sequences</taxon>
        <taxon>metagenomes</taxon>
        <taxon>ecological metagenomes</taxon>
    </lineage>
</organism>
<dbReference type="AlphaFoldDB" id="A0A3B0TWN3"/>
<evidence type="ECO:0000313" key="1">
    <source>
        <dbReference type="EMBL" id="VAW17837.1"/>
    </source>
</evidence>
<dbReference type="NCBIfam" id="TIGR00654">
    <property type="entry name" value="PhzF_family"/>
    <property type="match status" value="1"/>
</dbReference>
<protein>
    <submittedName>
        <fullName evidence="1">Phenazine biosynthesis protein PhzF like</fullName>
    </submittedName>
</protein>
<dbReference type="GO" id="GO:0016853">
    <property type="term" value="F:isomerase activity"/>
    <property type="evidence" value="ECO:0007669"/>
    <property type="project" value="TreeGrafter"/>
</dbReference>
<dbReference type="EMBL" id="UOEQ01000153">
    <property type="protein sequence ID" value="VAW17837.1"/>
    <property type="molecule type" value="Genomic_DNA"/>
</dbReference>
<dbReference type="GO" id="GO:0005737">
    <property type="term" value="C:cytoplasm"/>
    <property type="evidence" value="ECO:0007669"/>
    <property type="project" value="TreeGrafter"/>
</dbReference>